<dbReference type="PROSITE" id="PS51202">
    <property type="entry name" value="RCK_C"/>
    <property type="match status" value="1"/>
</dbReference>
<dbReference type="Proteomes" id="UP001205920">
    <property type="component" value="Unassembled WGS sequence"/>
</dbReference>
<dbReference type="RefSeq" id="WP_177224255.1">
    <property type="nucleotide sequence ID" value="NZ_JAEUWV010000002.1"/>
</dbReference>
<dbReference type="PANTHER" id="PTHR43833">
    <property type="entry name" value="POTASSIUM CHANNEL PROTEIN 2-RELATED-RELATED"/>
    <property type="match status" value="1"/>
</dbReference>
<evidence type="ECO:0000313" key="4">
    <source>
        <dbReference type="Proteomes" id="UP001205920"/>
    </source>
</evidence>
<dbReference type="GO" id="GO:0008324">
    <property type="term" value="F:monoatomic cation transmembrane transporter activity"/>
    <property type="evidence" value="ECO:0007669"/>
    <property type="project" value="InterPro"/>
</dbReference>
<dbReference type="InterPro" id="IPR036291">
    <property type="entry name" value="NAD(P)-bd_dom_sf"/>
</dbReference>
<sequence>MVKFATPTYAVLGLGRFGSAVGRELMFDDATVVGIDLEESAVKRNNGLLSKVVQADCTDVATIEELGISEFDGVVVAIGGAHVEASILTCSLLVDVGVENLWAKSSGNAHGRILDQIGVPHAVHPEEAMGRRVAHLVRGANLDYVELSSGTAIVHTVVPTHVAGPLDEQALWQSHGVKVIAVRREDRWQPVLGHMALEAGEQVQIYGDSRRVEKFSRMAARRR</sequence>
<reference evidence="3 4" key="1">
    <citation type="submission" date="2021-01" db="EMBL/GenBank/DDBJ databases">
        <title>Identification and Characterization of Corynebacterium sp.</title>
        <authorList>
            <person name="Luo Q."/>
            <person name="Qu P."/>
            <person name="Chen Q."/>
        </authorList>
    </citation>
    <scope>NUCLEOTIDE SEQUENCE [LARGE SCALE GENOMIC DNA]</scope>
    <source>
        <strain evidence="3 4">MC-18</strain>
    </source>
</reference>
<organism evidence="3 4">
    <name type="scientific">Corynebacterium lipophilum</name>
    <dbReference type="NCBI Taxonomy" id="2804918"/>
    <lineage>
        <taxon>Bacteria</taxon>
        <taxon>Bacillati</taxon>
        <taxon>Actinomycetota</taxon>
        <taxon>Actinomycetes</taxon>
        <taxon>Mycobacteriales</taxon>
        <taxon>Corynebacteriaceae</taxon>
        <taxon>Corynebacterium</taxon>
    </lineage>
</organism>
<dbReference type="Gene3D" id="3.30.70.1450">
    <property type="entry name" value="Regulator of K+ conductance, C-terminal domain"/>
    <property type="match status" value="1"/>
</dbReference>
<dbReference type="AlphaFoldDB" id="A0AAW5HWV1"/>
<dbReference type="InterPro" id="IPR006037">
    <property type="entry name" value="RCK_C"/>
</dbReference>
<dbReference type="PANTHER" id="PTHR43833:SF7">
    <property type="entry name" value="KTR SYSTEM POTASSIUM UPTAKE PROTEIN C"/>
    <property type="match status" value="1"/>
</dbReference>
<proteinExistence type="predicted"/>
<dbReference type="InterPro" id="IPR003148">
    <property type="entry name" value="RCK_N"/>
</dbReference>
<dbReference type="Pfam" id="PF02254">
    <property type="entry name" value="TrkA_N"/>
    <property type="match status" value="1"/>
</dbReference>
<accession>A0AAW5HWV1</accession>
<dbReference type="SUPFAM" id="SSF51735">
    <property type="entry name" value="NAD(P)-binding Rossmann-fold domains"/>
    <property type="match status" value="1"/>
</dbReference>
<dbReference type="GO" id="GO:0006813">
    <property type="term" value="P:potassium ion transport"/>
    <property type="evidence" value="ECO:0007669"/>
    <property type="project" value="InterPro"/>
</dbReference>
<comment type="caution">
    <text evidence="3">The sequence shown here is derived from an EMBL/GenBank/DDBJ whole genome shotgun (WGS) entry which is preliminary data.</text>
</comment>
<dbReference type="Gene3D" id="3.40.50.720">
    <property type="entry name" value="NAD(P)-binding Rossmann-like Domain"/>
    <property type="match status" value="1"/>
</dbReference>
<dbReference type="PROSITE" id="PS51201">
    <property type="entry name" value="RCK_N"/>
    <property type="match status" value="1"/>
</dbReference>
<feature type="domain" description="RCK N-terminal" evidence="1">
    <location>
        <begin position="6"/>
        <end position="123"/>
    </location>
</feature>
<name>A0AAW5HWV1_9CORY</name>
<gene>
    <name evidence="3" type="ORF">JMN37_03310</name>
</gene>
<feature type="domain" description="RCK C-terminal" evidence="2">
    <location>
        <begin position="142"/>
        <end position="221"/>
    </location>
</feature>
<dbReference type="InterPro" id="IPR036721">
    <property type="entry name" value="RCK_C_sf"/>
</dbReference>
<evidence type="ECO:0000313" key="3">
    <source>
        <dbReference type="EMBL" id="MCO6394017.1"/>
    </source>
</evidence>
<dbReference type="EMBL" id="JAEUWV010000002">
    <property type="protein sequence ID" value="MCO6394017.1"/>
    <property type="molecule type" value="Genomic_DNA"/>
</dbReference>
<evidence type="ECO:0000259" key="1">
    <source>
        <dbReference type="PROSITE" id="PS51201"/>
    </source>
</evidence>
<protein>
    <submittedName>
        <fullName evidence="3">TrkA family potassium uptake protein</fullName>
    </submittedName>
</protein>
<dbReference type="InterPro" id="IPR050721">
    <property type="entry name" value="Trk_Ktr_HKT_K-transport"/>
</dbReference>
<keyword evidence="4" id="KW-1185">Reference proteome</keyword>
<dbReference type="SUPFAM" id="SSF116726">
    <property type="entry name" value="TrkA C-terminal domain-like"/>
    <property type="match status" value="1"/>
</dbReference>
<evidence type="ECO:0000259" key="2">
    <source>
        <dbReference type="PROSITE" id="PS51202"/>
    </source>
</evidence>